<dbReference type="Proteomes" id="UP000694557">
    <property type="component" value="Unassembled WGS sequence"/>
</dbReference>
<reference evidence="7" key="1">
    <citation type="submission" date="2025-08" db="UniProtKB">
        <authorList>
            <consortium name="Ensembl"/>
        </authorList>
    </citation>
    <scope>IDENTIFICATION</scope>
</reference>
<name>A0A8C7J038_ONCKI</name>
<protein>
    <submittedName>
        <fullName evidence="7">Uncharacterized protein</fullName>
    </submittedName>
</protein>
<evidence type="ECO:0000256" key="3">
    <source>
        <dbReference type="ARBA" id="ARBA00022989"/>
    </source>
</evidence>
<keyword evidence="4" id="KW-0496">Mitochondrion</keyword>
<reference evidence="7" key="2">
    <citation type="submission" date="2025-09" db="UniProtKB">
        <authorList>
            <consortium name="Ensembl"/>
        </authorList>
    </citation>
    <scope>IDENTIFICATION</scope>
</reference>
<dbReference type="InterPro" id="IPR009801">
    <property type="entry name" value="TMEM126"/>
</dbReference>
<evidence type="ECO:0000313" key="8">
    <source>
        <dbReference type="Proteomes" id="UP000694557"/>
    </source>
</evidence>
<accession>A0A8C7J038</accession>
<dbReference type="Ensembl" id="ENSOKIT00005086262.1">
    <property type="protein sequence ID" value="ENSOKIP00005080954.1"/>
    <property type="gene ID" value="ENSOKIG00005034784.1"/>
</dbReference>
<organism evidence="7 8">
    <name type="scientific">Oncorhynchus kisutch</name>
    <name type="common">Coho salmon</name>
    <name type="synonym">Salmo kisutch</name>
    <dbReference type="NCBI Taxonomy" id="8019"/>
    <lineage>
        <taxon>Eukaryota</taxon>
        <taxon>Metazoa</taxon>
        <taxon>Chordata</taxon>
        <taxon>Craniata</taxon>
        <taxon>Vertebrata</taxon>
        <taxon>Euteleostomi</taxon>
        <taxon>Actinopterygii</taxon>
        <taxon>Neopterygii</taxon>
        <taxon>Teleostei</taxon>
        <taxon>Protacanthopterygii</taxon>
        <taxon>Salmoniformes</taxon>
        <taxon>Salmonidae</taxon>
        <taxon>Salmoninae</taxon>
        <taxon>Oncorhynchus</taxon>
    </lineage>
</organism>
<evidence type="ECO:0000256" key="6">
    <source>
        <dbReference type="SAM" id="Phobius"/>
    </source>
</evidence>
<sequence length="77" mass="8682">LPQNNDTKEENIETVIRLQKIFTYGPMYLGSNGALVGLIANRRFTSNLPMAILPFLTTVAMYDVAWKPIFLNSGMFN</sequence>
<evidence type="ECO:0000256" key="4">
    <source>
        <dbReference type="ARBA" id="ARBA00023128"/>
    </source>
</evidence>
<evidence type="ECO:0000256" key="2">
    <source>
        <dbReference type="ARBA" id="ARBA00022692"/>
    </source>
</evidence>
<proteinExistence type="predicted"/>
<keyword evidence="3 6" id="KW-1133">Transmembrane helix</keyword>
<evidence type="ECO:0000256" key="1">
    <source>
        <dbReference type="ARBA" id="ARBA00004225"/>
    </source>
</evidence>
<dbReference type="Pfam" id="PF07114">
    <property type="entry name" value="TMEM126"/>
    <property type="match status" value="1"/>
</dbReference>
<keyword evidence="8" id="KW-1185">Reference proteome</keyword>
<evidence type="ECO:0000313" key="7">
    <source>
        <dbReference type="Ensembl" id="ENSOKIP00005080954.1"/>
    </source>
</evidence>
<dbReference type="AlphaFoldDB" id="A0A8C7J038"/>
<evidence type="ECO:0000256" key="5">
    <source>
        <dbReference type="ARBA" id="ARBA00023136"/>
    </source>
</evidence>
<feature type="transmembrane region" description="Helical" evidence="6">
    <location>
        <begin position="46"/>
        <end position="65"/>
    </location>
</feature>
<keyword evidence="5 6" id="KW-0472">Membrane</keyword>
<keyword evidence="2 6" id="KW-0812">Transmembrane</keyword>
<comment type="subcellular location">
    <subcellularLocation>
        <location evidence="1">Mitochondrion membrane</location>
        <topology evidence="1">Multi-pass membrane protein</topology>
    </subcellularLocation>
</comment>
<feature type="transmembrane region" description="Helical" evidence="6">
    <location>
        <begin position="21"/>
        <end position="40"/>
    </location>
</feature>
<dbReference type="GO" id="GO:0031966">
    <property type="term" value="C:mitochondrial membrane"/>
    <property type="evidence" value="ECO:0007669"/>
    <property type="project" value="UniProtKB-SubCell"/>
</dbReference>